<feature type="region of interest" description="Disordered" evidence="1">
    <location>
        <begin position="1"/>
        <end position="166"/>
    </location>
</feature>
<evidence type="ECO:0000313" key="2">
    <source>
        <dbReference type="EMBL" id="KAK6995981.1"/>
    </source>
</evidence>
<reference evidence="2 3" key="1">
    <citation type="journal article" date="2024" name="J Genomics">
        <title>Draft genome sequencing and assembly of Favolaschia claudopus CIRM-BRFM 2984 isolated from oak limbs.</title>
        <authorList>
            <person name="Navarro D."/>
            <person name="Drula E."/>
            <person name="Chaduli D."/>
            <person name="Cazenave R."/>
            <person name="Ahrendt S."/>
            <person name="Wang J."/>
            <person name="Lipzen A."/>
            <person name="Daum C."/>
            <person name="Barry K."/>
            <person name="Grigoriev I.V."/>
            <person name="Favel A."/>
            <person name="Rosso M.N."/>
            <person name="Martin F."/>
        </authorList>
    </citation>
    <scope>NUCLEOTIDE SEQUENCE [LARGE SCALE GENOMIC DNA]</scope>
    <source>
        <strain evidence="2 3">CIRM-BRFM 2984</strain>
    </source>
</reference>
<name>A0AAV9ZXW0_9AGAR</name>
<dbReference type="AlphaFoldDB" id="A0AAV9ZXW0"/>
<evidence type="ECO:0000313" key="3">
    <source>
        <dbReference type="Proteomes" id="UP001362999"/>
    </source>
</evidence>
<organism evidence="2 3">
    <name type="scientific">Favolaschia claudopus</name>
    <dbReference type="NCBI Taxonomy" id="2862362"/>
    <lineage>
        <taxon>Eukaryota</taxon>
        <taxon>Fungi</taxon>
        <taxon>Dikarya</taxon>
        <taxon>Basidiomycota</taxon>
        <taxon>Agaricomycotina</taxon>
        <taxon>Agaricomycetes</taxon>
        <taxon>Agaricomycetidae</taxon>
        <taxon>Agaricales</taxon>
        <taxon>Marasmiineae</taxon>
        <taxon>Mycenaceae</taxon>
        <taxon>Favolaschia</taxon>
    </lineage>
</organism>
<dbReference type="Proteomes" id="UP001362999">
    <property type="component" value="Unassembled WGS sequence"/>
</dbReference>
<keyword evidence="3" id="KW-1185">Reference proteome</keyword>
<gene>
    <name evidence="2" type="ORF">R3P38DRAFT_3424371</name>
</gene>
<dbReference type="EMBL" id="JAWWNJ010000100">
    <property type="protein sequence ID" value="KAK6995981.1"/>
    <property type="molecule type" value="Genomic_DNA"/>
</dbReference>
<feature type="compositionally biased region" description="Polar residues" evidence="1">
    <location>
        <begin position="102"/>
        <end position="112"/>
    </location>
</feature>
<comment type="caution">
    <text evidence="2">The sequence shown here is derived from an EMBL/GenBank/DDBJ whole genome shotgun (WGS) entry which is preliminary data.</text>
</comment>
<feature type="compositionally biased region" description="Polar residues" evidence="1">
    <location>
        <begin position="21"/>
        <end position="47"/>
    </location>
</feature>
<proteinExistence type="predicted"/>
<sequence length="255" mass="28171">MRLCAAESRTQPDGLEKSRQKQTAAVVNVGSGTASVFHRQQQKTGVPNRTRRPTRRRRHTLSPSIPTPPRSIRSLLIVPSASTPSEPRNRVPNALPFPPVNSALNPTPSSLPRLNLRPQDLLARVESPNIPPPSKSPSSPPPTPPSTPPRPLPTPTQHSRPFPIRQITRKNQNYVLCSPPSTPPRPSPHPYTARIPQLHAPTALHQPCLENRKFLFKSTKINSNSLHVSPVCRFRVDLNFLRASIRGGSSRDVGF</sequence>
<evidence type="ECO:0000256" key="1">
    <source>
        <dbReference type="SAM" id="MobiDB-lite"/>
    </source>
</evidence>
<feature type="compositionally biased region" description="Pro residues" evidence="1">
    <location>
        <begin position="129"/>
        <end position="154"/>
    </location>
</feature>
<accession>A0AAV9ZXW0</accession>
<feature type="compositionally biased region" description="Basic residues" evidence="1">
    <location>
        <begin position="49"/>
        <end position="60"/>
    </location>
</feature>
<protein>
    <submittedName>
        <fullName evidence="2">Uncharacterized protein</fullName>
    </submittedName>
</protein>